<evidence type="ECO:0000256" key="8">
    <source>
        <dbReference type="ARBA" id="ARBA00022842"/>
    </source>
</evidence>
<evidence type="ECO:0000256" key="9">
    <source>
        <dbReference type="ARBA" id="ARBA00023277"/>
    </source>
</evidence>
<dbReference type="GO" id="GO:0008967">
    <property type="term" value="F:phosphoglycolate phosphatase activity"/>
    <property type="evidence" value="ECO:0007669"/>
    <property type="project" value="UniProtKB-UniRule"/>
</dbReference>
<dbReference type="NCBIfam" id="TIGR01549">
    <property type="entry name" value="HAD-SF-IA-v1"/>
    <property type="match status" value="1"/>
</dbReference>
<keyword evidence="12" id="KW-1185">Reference proteome</keyword>
<evidence type="ECO:0000256" key="1">
    <source>
        <dbReference type="ARBA" id="ARBA00000830"/>
    </source>
</evidence>
<feature type="binding site" evidence="10">
    <location>
        <position position="15"/>
    </location>
    <ligand>
        <name>Mg(2+)</name>
        <dbReference type="ChEBI" id="CHEBI:18420"/>
    </ligand>
</feature>
<dbReference type="UniPathway" id="UPA00865">
    <property type="reaction ID" value="UER00834"/>
</dbReference>
<dbReference type="NCBIfam" id="TIGR01662">
    <property type="entry name" value="HAD-SF-IIIA"/>
    <property type="match status" value="1"/>
</dbReference>
<dbReference type="SFLD" id="SFLDG01135">
    <property type="entry name" value="C1.5.6:_HAD__Beta-PGM__Phospha"/>
    <property type="match status" value="1"/>
</dbReference>
<dbReference type="GO" id="GO:0005829">
    <property type="term" value="C:cytosol"/>
    <property type="evidence" value="ECO:0007669"/>
    <property type="project" value="TreeGrafter"/>
</dbReference>
<dbReference type="PANTHER" id="PTHR43434">
    <property type="entry name" value="PHOSPHOGLYCOLATE PHOSPHATASE"/>
    <property type="match status" value="1"/>
</dbReference>
<evidence type="ECO:0000256" key="5">
    <source>
        <dbReference type="ARBA" id="ARBA00013078"/>
    </source>
</evidence>
<proteinExistence type="inferred from homology"/>
<dbReference type="PRINTS" id="PR00413">
    <property type="entry name" value="HADHALOGNASE"/>
</dbReference>
<organism evidence="11 12">
    <name type="scientific">Mesorhizobium denitrificans</name>
    <dbReference type="NCBI Taxonomy" id="2294114"/>
    <lineage>
        <taxon>Bacteria</taxon>
        <taxon>Pseudomonadati</taxon>
        <taxon>Pseudomonadota</taxon>
        <taxon>Alphaproteobacteria</taxon>
        <taxon>Hyphomicrobiales</taxon>
        <taxon>Phyllobacteriaceae</taxon>
        <taxon>Mesorhizobium</taxon>
    </lineage>
</organism>
<dbReference type="EC" id="3.1.3.18" evidence="5 10"/>
<dbReference type="GO" id="GO:0046872">
    <property type="term" value="F:metal ion binding"/>
    <property type="evidence" value="ECO:0007669"/>
    <property type="project" value="UniProtKB-KW"/>
</dbReference>
<dbReference type="NCBIfam" id="TIGR01509">
    <property type="entry name" value="HAD-SF-IA-v3"/>
    <property type="match status" value="1"/>
</dbReference>
<dbReference type="EMBL" id="QURN01000011">
    <property type="protein sequence ID" value="RFC66785.1"/>
    <property type="molecule type" value="Genomic_DNA"/>
</dbReference>
<dbReference type="InterPro" id="IPR050155">
    <property type="entry name" value="HAD-like_hydrolase_sf"/>
</dbReference>
<comment type="pathway">
    <text evidence="3 10">Organic acid metabolism; glycolate biosynthesis; glycolate from 2-phosphoglycolate: step 1/1.</text>
</comment>
<evidence type="ECO:0000256" key="2">
    <source>
        <dbReference type="ARBA" id="ARBA00001946"/>
    </source>
</evidence>
<dbReference type="InterPro" id="IPR006549">
    <property type="entry name" value="HAD-SF_hydro_IIIA"/>
</dbReference>
<dbReference type="Gene3D" id="3.40.50.1000">
    <property type="entry name" value="HAD superfamily/HAD-like"/>
    <property type="match status" value="1"/>
</dbReference>
<dbReference type="RefSeq" id="WP_116624676.1">
    <property type="nucleotide sequence ID" value="NZ_QURN01000011.1"/>
</dbReference>
<evidence type="ECO:0000313" key="11">
    <source>
        <dbReference type="EMBL" id="RFC66785.1"/>
    </source>
</evidence>
<keyword evidence="6 10" id="KW-0479">Metal-binding</keyword>
<accession>A0A371XC29</accession>
<dbReference type="GO" id="GO:0005975">
    <property type="term" value="P:carbohydrate metabolic process"/>
    <property type="evidence" value="ECO:0007669"/>
    <property type="project" value="InterPro"/>
</dbReference>
<comment type="similarity">
    <text evidence="4 10">Belongs to the HAD-like hydrolase superfamily. CbbY/CbbZ/Gph/YieH family.</text>
</comment>
<comment type="catalytic activity">
    <reaction evidence="1 10">
        <text>2-phosphoglycolate + H2O = glycolate + phosphate</text>
        <dbReference type="Rhea" id="RHEA:14369"/>
        <dbReference type="ChEBI" id="CHEBI:15377"/>
        <dbReference type="ChEBI" id="CHEBI:29805"/>
        <dbReference type="ChEBI" id="CHEBI:43474"/>
        <dbReference type="ChEBI" id="CHEBI:58033"/>
        <dbReference type="EC" id="3.1.3.18"/>
    </reaction>
</comment>
<dbReference type="Pfam" id="PF13419">
    <property type="entry name" value="HAD_2"/>
    <property type="match status" value="1"/>
</dbReference>
<dbReference type="FunFam" id="3.40.50.1000:FF:000022">
    <property type="entry name" value="Phosphoglycolate phosphatase"/>
    <property type="match status" value="1"/>
</dbReference>
<dbReference type="HAMAP" id="MF_00495">
    <property type="entry name" value="GPH_hydrolase_bact"/>
    <property type="match status" value="1"/>
</dbReference>
<evidence type="ECO:0000256" key="10">
    <source>
        <dbReference type="HAMAP-Rule" id="MF_00495"/>
    </source>
</evidence>
<reference evidence="12" key="1">
    <citation type="submission" date="2018-08" db="EMBL/GenBank/DDBJ databases">
        <authorList>
            <person name="Im W.T."/>
        </authorList>
    </citation>
    <scope>NUCLEOTIDE SEQUENCE [LARGE SCALE GENOMIC DNA]</scope>
    <source>
        <strain evidence="12">LA-28</strain>
    </source>
</reference>
<evidence type="ECO:0000256" key="3">
    <source>
        <dbReference type="ARBA" id="ARBA00004818"/>
    </source>
</evidence>
<protein>
    <recommendedName>
        <fullName evidence="5 10">Phosphoglycolate phosphatase</fullName>
        <shortName evidence="10">PGP</shortName>
        <shortName evidence="10">PGPase</shortName>
        <ecNumber evidence="5 10">3.1.3.18</ecNumber>
    </recommendedName>
</protein>
<keyword evidence="7 10" id="KW-0378">Hydrolase</keyword>
<dbReference type="SFLD" id="SFLDS00003">
    <property type="entry name" value="Haloacid_Dehalogenase"/>
    <property type="match status" value="1"/>
</dbReference>
<name>A0A371XC29_9HYPH</name>
<dbReference type="InterPro" id="IPR037512">
    <property type="entry name" value="PGPase_prok"/>
</dbReference>
<evidence type="ECO:0000256" key="7">
    <source>
        <dbReference type="ARBA" id="ARBA00022801"/>
    </source>
</evidence>
<dbReference type="InterPro" id="IPR023214">
    <property type="entry name" value="HAD_sf"/>
</dbReference>
<dbReference type="InterPro" id="IPR041492">
    <property type="entry name" value="HAD_2"/>
</dbReference>
<gene>
    <name evidence="11" type="primary">gph</name>
    <name evidence="11" type="ORF">DY251_14730</name>
</gene>
<evidence type="ECO:0000256" key="6">
    <source>
        <dbReference type="ARBA" id="ARBA00022723"/>
    </source>
</evidence>
<feature type="active site" description="Nucleophile" evidence="10">
    <location>
        <position position="15"/>
    </location>
</feature>
<dbReference type="InterPro" id="IPR023198">
    <property type="entry name" value="PGP-like_dom2"/>
</dbReference>
<dbReference type="PANTHER" id="PTHR43434:SF1">
    <property type="entry name" value="PHOSPHOGLYCOLATE PHOSPHATASE"/>
    <property type="match status" value="1"/>
</dbReference>
<dbReference type="InterPro" id="IPR036412">
    <property type="entry name" value="HAD-like_sf"/>
</dbReference>
<dbReference type="Gene3D" id="1.10.150.240">
    <property type="entry name" value="Putative phosphatase, domain 2"/>
    <property type="match status" value="1"/>
</dbReference>
<comment type="cofactor">
    <cofactor evidence="2 10">
        <name>Mg(2+)</name>
        <dbReference type="ChEBI" id="CHEBI:18420"/>
    </cofactor>
</comment>
<evidence type="ECO:0000256" key="4">
    <source>
        <dbReference type="ARBA" id="ARBA00006171"/>
    </source>
</evidence>
<dbReference type="InterPro" id="IPR006439">
    <property type="entry name" value="HAD-SF_hydro_IA"/>
</dbReference>
<feature type="binding site" evidence="10">
    <location>
        <position position="177"/>
    </location>
    <ligand>
        <name>Mg(2+)</name>
        <dbReference type="ChEBI" id="CHEBI:18420"/>
    </ligand>
</feature>
<dbReference type="GO" id="GO:0046295">
    <property type="term" value="P:glycolate biosynthetic process"/>
    <property type="evidence" value="ECO:0007669"/>
    <property type="project" value="UniProtKB-UniRule"/>
</dbReference>
<evidence type="ECO:0000313" key="12">
    <source>
        <dbReference type="Proteomes" id="UP000262379"/>
    </source>
</evidence>
<comment type="function">
    <text evidence="10">Specifically catalyzes the dephosphorylation of 2-phosphoglycolate. Is involved in the dissimilation of the intracellular 2-phosphoglycolate formed during the DNA repair of 3'-phosphoglycolate ends, a major class of DNA lesions induced by oxidative stress.</text>
</comment>
<dbReference type="SUPFAM" id="SSF56784">
    <property type="entry name" value="HAD-like"/>
    <property type="match status" value="1"/>
</dbReference>
<dbReference type="NCBIfam" id="TIGR01449">
    <property type="entry name" value="PGP_bact"/>
    <property type="match status" value="1"/>
</dbReference>
<sequence>MTSKAGGLPDAVLFDFDGTLIDSAPDIHAAVNELLQTRNLPPVTLEQAKAMIGNGVAKLVERAFAASGSPLAGAELEQAQRDMTPIYNSHLTGLTTLMPGARTALQQLRAAGVKLALVTNKPQAPTREVLEHFHIFEDFGAVIGGDAVTNKKPSPEALYLALERLHADRNNAVMVGDSTTDVEAARNAGLPVIIIRGGYSKVPVEELGADLVLDSLADLPAALQGKQAA</sequence>
<dbReference type="AlphaFoldDB" id="A0A371XC29"/>
<dbReference type="Proteomes" id="UP000262379">
    <property type="component" value="Unassembled WGS sequence"/>
</dbReference>
<dbReference type="GO" id="GO:0006281">
    <property type="term" value="P:DNA repair"/>
    <property type="evidence" value="ECO:0007669"/>
    <property type="project" value="TreeGrafter"/>
</dbReference>
<feature type="binding site" evidence="10">
    <location>
        <position position="17"/>
    </location>
    <ligand>
        <name>Mg(2+)</name>
        <dbReference type="ChEBI" id="CHEBI:18420"/>
    </ligand>
</feature>
<dbReference type="SFLD" id="SFLDG01129">
    <property type="entry name" value="C1.5:_HAD__Beta-PGM__Phosphata"/>
    <property type="match status" value="1"/>
</dbReference>
<comment type="caution">
    <text evidence="11">The sequence shown here is derived from an EMBL/GenBank/DDBJ whole genome shotgun (WGS) entry which is preliminary data.</text>
</comment>
<keyword evidence="8 10" id="KW-0460">Magnesium</keyword>
<keyword evidence="9 10" id="KW-0119">Carbohydrate metabolism</keyword>